<evidence type="ECO:0000256" key="1">
    <source>
        <dbReference type="ARBA" id="ARBA00004477"/>
    </source>
</evidence>
<dbReference type="EMBL" id="LT635758">
    <property type="protein sequence ID" value="SGZ51483.1"/>
    <property type="molecule type" value="Genomic_DNA"/>
</dbReference>
<evidence type="ECO:0000313" key="13">
    <source>
        <dbReference type="EMBL" id="SGZ51483.1"/>
    </source>
</evidence>
<dbReference type="InterPro" id="IPR003675">
    <property type="entry name" value="Rce1/LyrA-like_dom"/>
</dbReference>
<keyword evidence="3" id="KW-0645">Protease</keyword>
<evidence type="ECO:0000256" key="8">
    <source>
        <dbReference type="ARBA" id="ARBA00023136"/>
    </source>
</evidence>
<dbReference type="Pfam" id="PF02517">
    <property type="entry name" value="Rce1-like"/>
    <property type="match status" value="1"/>
</dbReference>
<dbReference type="Proteomes" id="UP000182334">
    <property type="component" value="Chromosome III"/>
</dbReference>
<keyword evidence="7 11" id="KW-1133">Transmembrane helix</keyword>
<evidence type="ECO:0000256" key="7">
    <source>
        <dbReference type="ARBA" id="ARBA00022989"/>
    </source>
</evidence>
<feature type="transmembrane region" description="Helical" evidence="11">
    <location>
        <begin position="194"/>
        <end position="216"/>
    </location>
</feature>
<organism evidence="13 14">
    <name type="scientific">Sungouiella intermedia</name>
    <dbReference type="NCBI Taxonomy" id="45354"/>
    <lineage>
        <taxon>Eukaryota</taxon>
        <taxon>Fungi</taxon>
        <taxon>Dikarya</taxon>
        <taxon>Ascomycota</taxon>
        <taxon>Saccharomycotina</taxon>
        <taxon>Pichiomycetes</taxon>
        <taxon>Metschnikowiaceae</taxon>
        <taxon>Sungouiella</taxon>
    </lineage>
</organism>
<comment type="similarity">
    <text evidence="2">Belongs to the peptidase U48 family.</text>
</comment>
<evidence type="ECO:0000313" key="14">
    <source>
        <dbReference type="Proteomes" id="UP000182334"/>
    </source>
</evidence>
<evidence type="ECO:0000256" key="11">
    <source>
        <dbReference type="SAM" id="Phobius"/>
    </source>
</evidence>
<sequence>MLLPWIASVALATSYVTAIRFHQPLSISLLDRNDPLVIKYRFSRISTLCLAMVILLPWILSVSGNYADYPTALRQFGLFPGFCNTHSFKTDICNVFLALFKILLLYCGPIANYVVTGLARMWKQHLHDEFMSIWGFRDHVFAPVSEELVYRAGVVSILQPYSSHITVYSPFLFGLAHVHHGIQLYRDMYPVSQIFLSVFVQLVYTSLFGMLANYMYISSGENLWCPIVVHGVCNLIGFPSFDMRENHPRWFWVYCGMLVIGVVMFFKVL</sequence>
<feature type="transmembrane region" description="Helical" evidence="11">
    <location>
        <begin position="247"/>
        <end position="266"/>
    </location>
</feature>
<dbReference type="AlphaFoldDB" id="A0A1L0BJZ1"/>
<proteinExistence type="inferred from homology"/>
<evidence type="ECO:0000256" key="4">
    <source>
        <dbReference type="ARBA" id="ARBA00022692"/>
    </source>
</evidence>
<keyword evidence="8 11" id="KW-0472">Membrane</keyword>
<name>A0A1L0BJZ1_9ASCO</name>
<comment type="catalytic activity">
    <reaction evidence="9">
        <text>Hydrolyzes the peptide bond -P2-(S-farnesyl or geranylgeranyl)C-P1'-P2'-P3'-COOH where P1' and P2' are amino acids with aliphatic sidechains and P3' is any C-terminal residue.</text>
        <dbReference type="EC" id="3.4.26.1"/>
    </reaction>
</comment>
<keyword evidence="6" id="KW-0256">Endoplasmic reticulum</keyword>
<protein>
    <recommendedName>
        <fullName evidence="10">intramembrane prenyl-peptidase Rce1</fullName>
        <ecNumber evidence="10">3.4.26.1</ecNumber>
    </recommendedName>
</protein>
<evidence type="ECO:0000256" key="5">
    <source>
        <dbReference type="ARBA" id="ARBA00022801"/>
    </source>
</evidence>
<evidence type="ECO:0000256" key="3">
    <source>
        <dbReference type="ARBA" id="ARBA00022670"/>
    </source>
</evidence>
<dbReference type="PANTHER" id="PTHR13046">
    <property type="entry name" value="PROTEASE U48 CAAX PRENYL PROTEASE RCE1"/>
    <property type="match status" value="1"/>
</dbReference>
<keyword evidence="5" id="KW-0378">Hydrolase</keyword>
<evidence type="ECO:0000259" key="12">
    <source>
        <dbReference type="Pfam" id="PF02517"/>
    </source>
</evidence>
<dbReference type="InterPro" id="IPR039731">
    <property type="entry name" value="Rce1"/>
</dbReference>
<evidence type="ECO:0000256" key="9">
    <source>
        <dbReference type="ARBA" id="ARBA00047280"/>
    </source>
</evidence>
<dbReference type="OrthoDB" id="271604at2759"/>
<reference evidence="13 14" key="1">
    <citation type="submission" date="2016-10" db="EMBL/GenBank/DDBJ databases">
        <authorList>
            <person name="de Groot N.N."/>
        </authorList>
    </citation>
    <scope>NUCLEOTIDE SEQUENCE [LARGE SCALE GENOMIC DNA]</scope>
    <source>
        <strain evidence="13 14">CBS 141442</strain>
    </source>
</reference>
<gene>
    <name evidence="13" type="ORF">SAMEA4029010_CIC11G00000001262</name>
</gene>
<feature type="transmembrane region" description="Helical" evidence="11">
    <location>
        <begin position="42"/>
        <end position="60"/>
    </location>
</feature>
<evidence type="ECO:0000256" key="10">
    <source>
        <dbReference type="ARBA" id="ARBA00049729"/>
    </source>
</evidence>
<feature type="domain" description="CAAX prenyl protease 2/Lysostaphin resistance protein A-like" evidence="12">
    <location>
        <begin position="134"/>
        <end position="236"/>
    </location>
</feature>
<accession>A0A1L0BJZ1</accession>
<comment type="subcellular location">
    <subcellularLocation>
        <location evidence="1">Endoplasmic reticulum membrane</location>
        <topology evidence="1">Multi-pass membrane protein</topology>
    </subcellularLocation>
</comment>
<evidence type="ECO:0000256" key="2">
    <source>
        <dbReference type="ARBA" id="ARBA00006897"/>
    </source>
</evidence>
<dbReference type="GO" id="GO:0004222">
    <property type="term" value="F:metalloendopeptidase activity"/>
    <property type="evidence" value="ECO:0007669"/>
    <property type="project" value="InterPro"/>
</dbReference>
<feature type="transmembrane region" description="Helical" evidence="11">
    <location>
        <begin position="95"/>
        <end position="115"/>
    </location>
</feature>
<dbReference type="STRING" id="45354.A0A1L0BJZ1"/>
<keyword evidence="14" id="KW-1185">Reference proteome</keyword>
<evidence type="ECO:0000256" key="6">
    <source>
        <dbReference type="ARBA" id="ARBA00022824"/>
    </source>
</evidence>
<dbReference type="EC" id="3.4.26.1" evidence="10"/>
<keyword evidence="4 11" id="KW-0812">Transmembrane</keyword>
<dbReference type="GO" id="GO:0005789">
    <property type="term" value="C:endoplasmic reticulum membrane"/>
    <property type="evidence" value="ECO:0007669"/>
    <property type="project" value="UniProtKB-SubCell"/>
</dbReference>
<dbReference type="PANTHER" id="PTHR13046:SF0">
    <property type="entry name" value="CAAX PRENYL PROTEASE 2"/>
    <property type="match status" value="1"/>
</dbReference>
<dbReference type="GO" id="GO:0071586">
    <property type="term" value="P:CAAX-box protein processing"/>
    <property type="evidence" value="ECO:0007669"/>
    <property type="project" value="InterPro"/>
</dbReference>